<evidence type="ECO:0000313" key="2">
    <source>
        <dbReference type="EMBL" id="CAH9118730.1"/>
    </source>
</evidence>
<evidence type="ECO:0000313" key="3">
    <source>
        <dbReference type="Proteomes" id="UP001152484"/>
    </source>
</evidence>
<comment type="caution">
    <text evidence="2">The sequence shown here is derived from an EMBL/GenBank/DDBJ whole genome shotgun (WGS) entry which is preliminary data.</text>
</comment>
<dbReference type="AlphaFoldDB" id="A0A9P1A064"/>
<dbReference type="OrthoDB" id="1908822at2759"/>
<name>A0A9P1A064_CUSEU</name>
<protein>
    <submittedName>
        <fullName evidence="2">Uncharacterized protein</fullName>
    </submittedName>
</protein>
<reference evidence="2" key="1">
    <citation type="submission" date="2022-07" db="EMBL/GenBank/DDBJ databases">
        <authorList>
            <person name="Macas J."/>
            <person name="Novak P."/>
            <person name="Neumann P."/>
        </authorList>
    </citation>
    <scope>NUCLEOTIDE SEQUENCE</scope>
</reference>
<evidence type="ECO:0000256" key="1">
    <source>
        <dbReference type="SAM" id="MobiDB-lite"/>
    </source>
</evidence>
<gene>
    <name evidence="2" type="ORF">CEURO_LOCUS22060</name>
</gene>
<proteinExistence type="predicted"/>
<accession>A0A9P1A064</accession>
<organism evidence="2 3">
    <name type="scientific">Cuscuta europaea</name>
    <name type="common">European dodder</name>
    <dbReference type="NCBI Taxonomy" id="41803"/>
    <lineage>
        <taxon>Eukaryota</taxon>
        <taxon>Viridiplantae</taxon>
        <taxon>Streptophyta</taxon>
        <taxon>Embryophyta</taxon>
        <taxon>Tracheophyta</taxon>
        <taxon>Spermatophyta</taxon>
        <taxon>Magnoliopsida</taxon>
        <taxon>eudicotyledons</taxon>
        <taxon>Gunneridae</taxon>
        <taxon>Pentapetalae</taxon>
        <taxon>asterids</taxon>
        <taxon>lamiids</taxon>
        <taxon>Solanales</taxon>
        <taxon>Convolvulaceae</taxon>
        <taxon>Cuscuteae</taxon>
        <taxon>Cuscuta</taxon>
        <taxon>Cuscuta subgen. Cuscuta</taxon>
    </lineage>
</organism>
<dbReference type="EMBL" id="CAMAPE010000077">
    <property type="protein sequence ID" value="CAH9118730.1"/>
    <property type="molecule type" value="Genomic_DNA"/>
</dbReference>
<dbReference type="Proteomes" id="UP001152484">
    <property type="component" value="Unassembled WGS sequence"/>
</dbReference>
<feature type="region of interest" description="Disordered" evidence="1">
    <location>
        <begin position="1"/>
        <end position="31"/>
    </location>
</feature>
<keyword evidence="3" id="KW-1185">Reference proteome</keyword>
<feature type="compositionally biased region" description="Gly residues" evidence="1">
    <location>
        <begin position="1"/>
        <end position="11"/>
    </location>
</feature>
<sequence>MEPPTFGGGQGNNKKVRKMKSPKEMVSHYEAQGMGTEEASLKVIDELQKVLFGMAVTSRDQGGAAGTTSRKLDSINSRLIRLDMKLDSKPSYPQSLAIGVASGALVQLFPQLAGAAAGIWNSVRSVSKSNP</sequence>